<evidence type="ECO:0000256" key="4">
    <source>
        <dbReference type="ARBA" id="ARBA00022676"/>
    </source>
</evidence>
<dbReference type="PANTHER" id="PTHR32282:SF32">
    <property type="entry name" value="PENICILLIN-BINDING PROTEIN 2A"/>
    <property type="match status" value="1"/>
</dbReference>
<dbReference type="InterPro" id="IPR001264">
    <property type="entry name" value="Glyco_trans_51"/>
</dbReference>
<feature type="compositionally biased region" description="Low complexity" evidence="15">
    <location>
        <begin position="752"/>
        <end position="805"/>
    </location>
</feature>
<evidence type="ECO:0000256" key="8">
    <source>
        <dbReference type="ARBA" id="ARBA00022984"/>
    </source>
</evidence>
<keyword evidence="2" id="KW-0378">Hydrolase</keyword>
<evidence type="ECO:0000256" key="7">
    <source>
        <dbReference type="ARBA" id="ARBA00022960"/>
    </source>
</evidence>
<dbReference type="GO" id="GO:0009002">
    <property type="term" value="F:serine-type D-Ala-D-Ala carboxypeptidase activity"/>
    <property type="evidence" value="ECO:0007669"/>
    <property type="project" value="UniProtKB-EC"/>
</dbReference>
<dbReference type="GO" id="GO:0006508">
    <property type="term" value="P:proteolysis"/>
    <property type="evidence" value="ECO:0007669"/>
    <property type="project" value="UniProtKB-KW"/>
</dbReference>
<evidence type="ECO:0000313" key="18">
    <source>
        <dbReference type="EMBL" id="GCF93449.1"/>
    </source>
</evidence>
<dbReference type="GO" id="GO:0008360">
    <property type="term" value="P:regulation of cell shape"/>
    <property type="evidence" value="ECO:0007669"/>
    <property type="project" value="UniProtKB-KW"/>
</dbReference>
<dbReference type="InterPro" id="IPR036950">
    <property type="entry name" value="PBP_transglycosylase"/>
</dbReference>
<keyword evidence="6 16" id="KW-0812">Transmembrane</keyword>
<keyword evidence="8" id="KW-0573">Peptidoglycan synthesis</keyword>
<dbReference type="GO" id="GO:0008955">
    <property type="term" value="F:peptidoglycan glycosyltransferase activity"/>
    <property type="evidence" value="ECO:0007669"/>
    <property type="project" value="UniProtKB-EC"/>
</dbReference>
<protein>
    <submittedName>
        <fullName evidence="18">Peptidase</fullName>
    </submittedName>
</protein>
<keyword evidence="4" id="KW-0328">Glycosyltransferase</keyword>
<keyword evidence="5" id="KW-0808">Transferase</keyword>
<evidence type="ECO:0000313" key="19">
    <source>
        <dbReference type="Proteomes" id="UP000290567"/>
    </source>
</evidence>
<dbReference type="GO" id="GO:0071555">
    <property type="term" value="P:cell wall organization"/>
    <property type="evidence" value="ECO:0007669"/>
    <property type="project" value="UniProtKB-KW"/>
</dbReference>
<evidence type="ECO:0000256" key="12">
    <source>
        <dbReference type="ARBA" id="ARBA00023316"/>
    </source>
</evidence>
<sequence length="805" mass="89310">MNVTIRVVKALLLGFVVVLFLGGMLGMGIGAGYFAYLVEGTATPTKTEIQQKVGDVTESSKMLYADDQEIATISADPIRQKVNSDEISPWVKKAIVATEDEYFYEHHGVVPKAVVRALISEVTGLGGSSGGSTLTQQLIKQQVLTNETSFKRKANEIVLALDVEKYLSKDEILTAYLNVSPFGRNNKGQNIAGVEEAAMGIFGVHAKDLNLPQAAFIAGLPQSPIIYSPYTSTGDVKEDYSIGMDRKNNVLFNMYREKLISKEEYEEAKNYDLSQNFQPRQEVEVEEHGFLYYTIYNEAVQLLAKQQATQDGVSEEDFAKSEVSTRYVEQAKVKMQNHGLTVHSTIDKNVYDAMQLGAAEYGQYLDNGSGIPIETGNILMDNKTGRIYGFVGSRDYSTNQNNHAFDTIRQPGSSIKPLLVYGPAIDQGLIGSGTRIADFPMKYQRGEHAGQELENATGKGSSTFQTAREALVESTNIPAYHVYQDLVQQKGSEQFVYDHYLKKMHYPANDAWGVESAPLGTVETTTLNQVNGFQALANEGVYQEGYMVDSITDNAGNVVYQHQEQPVQVYSKATATIMNDMMRSVINEQQTTPFKSLLSGANYTLSTADWVGKTGTTDNYKDNWLIVSTPSVTLGSWTGRDDNQPMDSNAGNRTANYMAWLAARIYSVNPTIFGVEQKFELSDDVIQERVSTFTGLKPGRVSNNGTSYQVPAGESTSLWAKDGPGDNAYEFGIGGNEDNYRSYWNTRNRSGNTQNNNQNNNNQNNQNNNQNNQNNTRNQDANTNTQNNNNYNYNNYNNYDQNTNQ</sequence>
<dbReference type="InterPro" id="IPR012338">
    <property type="entry name" value="Beta-lactam/transpept-like"/>
</dbReference>
<keyword evidence="3" id="KW-0645">Protease</keyword>
<evidence type="ECO:0000256" key="5">
    <source>
        <dbReference type="ARBA" id="ARBA00022679"/>
    </source>
</evidence>
<reference evidence="19" key="1">
    <citation type="submission" date="2019-02" db="EMBL/GenBank/DDBJ databases">
        <title>Draft genome sequence of Enterococcus sp. Gos25-1.</title>
        <authorList>
            <person name="Tanaka N."/>
            <person name="Shiwa Y."/>
            <person name="Fujita N."/>
        </authorList>
    </citation>
    <scope>NUCLEOTIDE SEQUENCE [LARGE SCALE GENOMIC DNA]</scope>
    <source>
        <strain evidence="19">Gos25-1</strain>
    </source>
</reference>
<feature type="compositionally biased region" description="Polar residues" evidence="15">
    <location>
        <begin position="742"/>
        <end position="751"/>
    </location>
</feature>
<keyword evidence="2" id="KW-0121">Carboxypeptidase</keyword>
<keyword evidence="19" id="KW-1185">Reference proteome</keyword>
<evidence type="ECO:0000256" key="10">
    <source>
        <dbReference type="ARBA" id="ARBA00023136"/>
    </source>
</evidence>
<evidence type="ECO:0000256" key="6">
    <source>
        <dbReference type="ARBA" id="ARBA00022692"/>
    </source>
</evidence>
<dbReference type="Proteomes" id="UP000290567">
    <property type="component" value="Unassembled WGS sequence"/>
</dbReference>
<accession>A0A4V0WPD2</accession>
<evidence type="ECO:0000256" key="14">
    <source>
        <dbReference type="ARBA" id="ARBA00049902"/>
    </source>
</evidence>
<name>A0A4V0WPD2_9ENTE</name>
<proteinExistence type="predicted"/>
<dbReference type="EMBL" id="BJCC01000010">
    <property type="protein sequence ID" value="GCF93449.1"/>
    <property type="molecule type" value="Genomic_DNA"/>
</dbReference>
<keyword evidence="1" id="KW-1003">Cell membrane</keyword>
<dbReference type="InterPro" id="IPR050396">
    <property type="entry name" value="Glycosyltr_51/Transpeptidase"/>
</dbReference>
<dbReference type="SUPFAM" id="SSF53955">
    <property type="entry name" value="Lysozyme-like"/>
    <property type="match status" value="1"/>
</dbReference>
<dbReference type="Gene3D" id="3.40.50.12800">
    <property type="match status" value="1"/>
</dbReference>
<evidence type="ECO:0000259" key="17">
    <source>
        <dbReference type="Pfam" id="PF00912"/>
    </source>
</evidence>
<evidence type="ECO:0000256" key="2">
    <source>
        <dbReference type="ARBA" id="ARBA00022645"/>
    </source>
</evidence>
<dbReference type="Gene3D" id="1.10.3810.10">
    <property type="entry name" value="Biosynthetic peptidoglycan transglycosylase-like"/>
    <property type="match status" value="1"/>
</dbReference>
<evidence type="ECO:0000256" key="13">
    <source>
        <dbReference type="ARBA" id="ARBA00034000"/>
    </source>
</evidence>
<keyword evidence="9 16" id="KW-1133">Transmembrane helix</keyword>
<evidence type="ECO:0000256" key="3">
    <source>
        <dbReference type="ARBA" id="ARBA00022670"/>
    </source>
</evidence>
<dbReference type="GO" id="GO:0030288">
    <property type="term" value="C:outer membrane-bounded periplasmic space"/>
    <property type="evidence" value="ECO:0007669"/>
    <property type="project" value="TreeGrafter"/>
</dbReference>
<organism evidence="18 19">
    <name type="scientific">Enterococcus florum</name>
    <dbReference type="NCBI Taxonomy" id="2480627"/>
    <lineage>
        <taxon>Bacteria</taxon>
        <taxon>Bacillati</taxon>
        <taxon>Bacillota</taxon>
        <taxon>Bacilli</taxon>
        <taxon>Lactobacillales</taxon>
        <taxon>Enterococcaceae</taxon>
        <taxon>Enterococcus</taxon>
    </lineage>
</organism>
<evidence type="ECO:0000256" key="15">
    <source>
        <dbReference type="SAM" id="MobiDB-lite"/>
    </source>
</evidence>
<comment type="caution">
    <text evidence="18">The sequence shown here is derived from an EMBL/GenBank/DDBJ whole genome shotgun (WGS) entry which is preliminary data.</text>
</comment>
<evidence type="ECO:0000256" key="1">
    <source>
        <dbReference type="ARBA" id="ARBA00022475"/>
    </source>
</evidence>
<feature type="domain" description="Glycosyl transferase family 51" evidence="17">
    <location>
        <begin position="68"/>
        <end position="251"/>
    </location>
</feature>
<keyword evidence="7" id="KW-0133">Cell shape</keyword>
<dbReference type="Pfam" id="PF00912">
    <property type="entry name" value="Transgly"/>
    <property type="match status" value="1"/>
</dbReference>
<dbReference type="Gene3D" id="3.40.710.10">
    <property type="entry name" value="DD-peptidase/beta-lactamase superfamily"/>
    <property type="match status" value="1"/>
</dbReference>
<dbReference type="InterPro" id="IPR023346">
    <property type="entry name" value="Lysozyme-like_dom_sf"/>
</dbReference>
<feature type="region of interest" description="Disordered" evidence="15">
    <location>
        <begin position="731"/>
        <end position="805"/>
    </location>
</feature>
<evidence type="ECO:0000256" key="16">
    <source>
        <dbReference type="SAM" id="Phobius"/>
    </source>
</evidence>
<dbReference type="GO" id="GO:0009252">
    <property type="term" value="P:peptidoglycan biosynthetic process"/>
    <property type="evidence" value="ECO:0007669"/>
    <property type="project" value="UniProtKB-KW"/>
</dbReference>
<dbReference type="AlphaFoldDB" id="A0A4V0WPD2"/>
<evidence type="ECO:0000256" key="11">
    <source>
        <dbReference type="ARBA" id="ARBA00023268"/>
    </source>
</evidence>
<keyword evidence="11" id="KW-0511">Multifunctional enzyme</keyword>
<comment type="catalytic activity">
    <reaction evidence="14">
        <text>[GlcNAc-(1-&gt;4)-Mur2Ac(oyl-L-Ala-gamma-D-Glu-L-Lys-D-Ala-D-Ala)](n)-di-trans,octa-cis-undecaprenyl diphosphate + beta-D-GlcNAc-(1-&gt;4)-Mur2Ac(oyl-L-Ala-gamma-D-Glu-L-Lys-D-Ala-D-Ala)-di-trans,octa-cis-undecaprenyl diphosphate = [GlcNAc-(1-&gt;4)-Mur2Ac(oyl-L-Ala-gamma-D-Glu-L-Lys-D-Ala-D-Ala)](n+1)-di-trans,octa-cis-undecaprenyl diphosphate + di-trans,octa-cis-undecaprenyl diphosphate + H(+)</text>
        <dbReference type="Rhea" id="RHEA:23708"/>
        <dbReference type="Rhea" id="RHEA-COMP:9602"/>
        <dbReference type="Rhea" id="RHEA-COMP:9603"/>
        <dbReference type="ChEBI" id="CHEBI:15378"/>
        <dbReference type="ChEBI" id="CHEBI:58405"/>
        <dbReference type="ChEBI" id="CHEBI:60033"/>
        <dbReference type="ChEBI" id="CHEBI:78435"/>
        <dbReference type="EC" id="2.4.99.28"/>
    </reaction>
</comment>
<gene>
    <name evidence="18" type="primary">pbp1B</name>
    <name evidence="18" type="ORF">NRIC_13400</name>
</gene>
<keyword evidence="10 16" id="KW-0472">Membrane</keyword>
<evidence type="ECO:0000256" key="9">
    <source>
        <dbReference type="ARBA" id="ARBA00022989"/>
    </source>
</evidence>
<dbReference type="SUPFAM" id="SSF56601">
    <property type="entry name" value="beta-lactamase/transpeptidase-like"/>
    <property type="match status" value="1"/>
</dbReference>
<feature type="transmembrane region" description="Helical" evidence="16">
    <location>
        <begin position="12"/>
        <end position="36"/>
    </location>
</feature>
<dbReference type="PANTHER" id="PTHR32282">
    <property type="entry name" value="BINDING PROTEIN TRANSPEPTIDASE, PUTATIVE-RELATED"/>
    <property type="match status" value="1"/>
</dbReference>
<comment type="catalytic activity">
    <reaction evidence="13">
        <text>Preferential cleavage: (Ac)2-L-Lys-D-Ala-|-D-Ala. Also transpeptidation of peptidyl-alanyl moieties that are N-acyl substituents of D-alanine.</text>
        <dbReference type="EC" id="3.4.16.4"/>
    </reaction>
</comment>
<keyword evidence="12" id="KW-0961">Cell wall biogenesis/degradation</keyword>